<dbReference type="GO" id="GO:0008270">
    <property type="term" value="F:zinc ion binding"/>
    <property type="evidence" value="ECO:0007669"/>
    <property type="project" value="TreeGrafter"/>
</dbReference>
<dbReference type="PIRSF" id="PIRSF015034">
    <property type="entry name" value="YacH"/>
    <property type="match status" value="1"/>
</dbReference>
<organism evidence="3">
    <name type="scientific">Thermococcus litoralis</name>
    <dbReference type="NCBI Taxonomy" id="2265"/>
    <lineage>
        <taxon>Archaea</taxon>
        <taxon>Methanobacteriati</taxon>
        <taxon>Methanobacteriota</taxon>
        <taxon>Thermococci</taxon>
        <taxon>Thermococcales</taxon>
        <taxon>Thermococcaceae</taxon>
        <taxon>Thermococcus</taxon>
    </lineage>
</organism>
<name>A0A7C5JXF6_THELI</name>
<dbReference type="GO" id="GO:1990169">
    <property type="term" value="P:stress response to copper ion"/>
    <property type="evidence" value="ECO:0007669"/>
    <property type="project" value="TreeGrafter"/>
</dbReference>
<dbReference type="PANTHER" id="PTHR38430:SF1">
    <property type="entry name" value="PROTEIN-ARGININE KINASE ACTIVATOR PROTEIN"/>
    <property type="match status" value="1"/>
</dbReference>
<evidence type="ECO:0000256" key="1">
    <source>
        <dbReference type="SAM" id="Coils"/>
    </source>
</evidence>
<dbReference type="Gene3D" id="4.10.860.10">
    <property type="entry name" value="UVR domain"/>
    <property type="match status" value="1"/>
</dbReference>
<keyword evidence="1" id="KW-0175">Coiled coil</keyword>
<dbReference type="Pfam" id="PF02151">
    <property type="entry name" value="UVR"/>
    <property type="match status" value="1"/>
</dbReference>
<proteinExistence type="predicted"/>
<dbReference type="AlphaFoldDB" id="A0A7C5JXF6"/>
<comment type="caution">
    <text evidence="3">The sequence shown here is derived from an EMBL/GenBank/DDBJ whole genome shotgun (WGS) entry which is preliminary data.</text>
</comment>
<dbReference type="GO" id="GO:0005507">
    <property type="term" value="F:copper ion binding"/>
    <property type="evidence" value="ECO:0007669"/>
    <property type="project" value="TreeGrafter"/>
</dbReference>
<gene>
    <name evidence="3" type="ORF">ENL40_02800</name>
</gene>
<reference evidence="3" key="1">
    <citation type="journal article" date="2020" name="mSystems">
        <title>Genome- and Community-Level Interaction Insights into Carbon Utilization and Element Cycling Functions of Hydrothermarchaeota in Hydrothermal Sediment.</title>
        <authorList>
            <person name="Zhou Z."/>
            <person name="Liu Y."/>
            <person name="Xu W."/>
            <person name="Pan J."/>
            <person name="Luo Z.H."/>
            <person name="Li M."/>
        </authorList>
    </citation>
    <scope>NUCLEOTIDE SEQUENCE [LARGE SCALE GENOMIC DNA]</scope>
    <source>
        <strain evidence="3">HyVt-93</strain>
    </source>
</reference>
<dbReference type="EMBL" id="DRTU01000119">
    <property type="protein sequence ID" value="HHI00398.1"/>
    <property type="molecule type" value="Genomic_DNA"/>
</dbReference>
<dbReference type="InterPro" id="IPR025542">
    <property type="entry name" value="YacH"/>
</dbReference>
<dbReference type="GO" id="GO:1990170">
    <property type="term" value="P:stress response to cadmium ion"/>
    <property type="evidence" value="ECO:0007669"/>
    <property type="project" value="TreeGrafter"/>
</dbReference>
<dbReference type="InterPro" id="IPR036876">
    <property type="entry name" value="UVR_dom_sf"/>
</dbReference>
<feature type="coiled-coil region" evidence="1">
    <location>
        <begin position="133"/>
        <end position="172"/>
    </location>
</feature>
<protein>
    <submittedName>
        <fullName evidence="3">Excinuclease ABC subunit B</fullName>
    </submittedName>
</protein>
<evidence type="ECO:0000313" key="3">
    <source>
        <dbReference type="EMBL" id="HHI00398.1"/>
    </source>
</evidence>
<feature type="domain" description="UVR" evidence="2">
    <location>
        <begin position="137"/>
        <end position="172"/>
    </location>
</feature>
<sequence length="177" mass="20035">MKCERCNENEATLHIKHMQDGVITEYHLCQKCAQALSKEGIIPDIGLNFKVGSLLGKILLPMGPEHTIRKSSTAEDETVVCGKCGLDLATFRKEGKFGCAECYKAFEKYIGSILRNIHGCEVHRGSRPGATSRQELSEDLKLLKDQLRMAVEREEYERAAELRDRIRMLEERDYASS</sequence>
<dbReference type="PANTHER" id="PTHR38430">
    <property type="entry name" value="PROTEIN-ARGININE KINASE ACTIVATOR PROTEIN"/>
    <property type="match status" value="1"/>
</dbReference>
<dbReference type="GO" id="GO:0050897">
    <property type="term" value="F:cobalt ion binding"/>
    <property type="evidence" value="ECO:0007669"/>
    <property type="project" value="TreeGrafter"/>
</dbReference>
<dbReference type="InterPro" id="IPR001943">
    <property type="entry name" value="UVR_dom"/>
</dbReference>
<evidence type="ECO:0000259" key="2">
    <source>
        <dbReference type="PROSITE" id="PS50151"/>
    </source>
</evidence>
<dbReference type="Proteomes" id="UP000886217">
    <property type="component" value="Unassembled WGS sequence"/>
</dbReference>
<dbReference type="PROSITE" id="PS50151">
    <property type="entry name" value="UVR"/>
    <property type="match status" value="1"/>
</dbReference>
<accession>A0A7C5JXF6</accession>
<dbReference type="SUPFAM" id="SSF46600">
    <property type="entry name" value="C-terminal UvrC-binding domain of UvrB"/>
    <property type="match status" value="1"/>
</dbReference>
<dbReference type="GO" id="GO:0046870">
    <property type="term" value="F:cadmium ion binding"/>
    <property type="evidence" value="ECO:0007669"/>
    <property type="project" value="TreeGrafter"/>
</dbReference>